<sequence>RERERERLCLCCGHPCPPQPGRGVMQAHKLHLPLHHQRRSSSSSSPADSSSLVVSSLLFEPSSRSLALMLSDSSVLLYPPLPSPLPLPTPAFPPPTTIPPISTSACFLRLQPAPHSDLGRVLFLSAAPQGASVLLRAWILSRGEGFFAPARLCFKRDRLQLGVVLDLRHGFSVALAAAVNVFVLHSPAAGRIWVCGARLLGEVGDGDPAVELMKCAVIECASPVFSVQVSLGSLLLGEVGGVRVFPLRPLVKGRAGSRKDPRRRRHEERNQKLRGSEPTGFGFREKKLPNGPVADVIAGKDATSYAPCESTGRFCNDKGIRLVDGEVNIASNSNCRGQADTERACAKLRTVKLKQNSGDLSSYFVAIDSPQKISLSSVPPVKAISIHAVSHKRFLILDSIGDLHLLNLCNTIMASETSVNTLESSKDAYTIRLDYTMKVQMLAVLPDLSMSKLALSCSYT</sequence>
<organism evidence="2">
    <name type="scientific">Anthurium amnicola</name>
    <dbReference type="NCBI Taxonomy" id="1678845"/>
    <lineage>
        <taxon>Eukaryota</taxon>
        <taxon>Viridiplantae</taxon>
        <taxon>Streptophyta</taxon>
        <taxon>Embryophyta</taxon>
        <taxon>Tracheophyta</taxon>
        <taxon>Spermatophyta</taxon>
        <taxon>Magnoliopsida</taxon>
        <taxon>Liliopsida</taxon>
        <taxon>Araceae</taxon>
        <taxon>Pothoideae</taxon>
        <taxon>Potheae</taxon>
        <taxon>Anthurium</taxon>
    </lineage>
</organism>
<evidence type="ECO:0000313" key="3">
    <source>
        <dbReference type="EMBL" id="JAT51221.1"/>
    </source>
</evidence>
<name>A0A1D1XDN8_9ARAE</name>
<dbReference type="AlphaFoldDB" id="A0A1D1XDN8"/>
<reference evidence="2" key="1">
    <citation type="submission" date="2015-07" db="EMBL/GenBank/DDBJ databases">
        <title>Transcriptome Assembly of Anthurium amnicola.</title>
        <authorList>
            <person name="Suzuki J."/>
        </authorList>
    </citation>
    <scope>NUCLEOTIDE SEQUENCE</scope>
</reference>
<evidence type="ECO:0000313" key="2">
    <source>
        <dbReference type="EMBL" id="JAT40519.1"/>
    </source>
</evidence>
<accession>A0A1D1XDN8</accession>
<feature type="non-terminal residue" evidence="2">
    <location>
        <position position="1"/>
    </location>
</feature>
<evidence type="ECO:0000256" key="1">
    <source>
        <dbReference type="SAM" id="MobiDB-lite"/>
    </source>
</evidence>
<dbReference type="PANTHER" id="PTHR37383:SF1">
    <property type="entry name" value="OS01G0694200 PROTEIN"/>
    <property type="match status" value="1"/>
</dbReference>
<dbReference type="EMBL" id="GDJX01016715">
    <property type="protein sequence ID" value="JAT51221.1"/>
    <property type="molecule type" value="Transcribed_RNA"/>
</dbReference>
<protein>
    <submittedName>
        <fullName evidence="2">Putative lipoprotein MPN_587</fullName>
    </submittedName>
</protein>
<proteinExistence type="predicted"/>
<gene>
    <name evidence="2" type="primary">MPN_587_3</name>
    <name evidence="3" type="synonym">MPN_587_0</name>
    <name evidence="3" type="ORF">g.101152</name>
    <name evidence="2" type="ORF">g.101161</name>
</gene>
<dbReference type="PANTHER" id="PTHR37383">
    <property type="entry name" value="OS01G0694200 PROTEIN"/>
    <property type="match status" value="1"/>
</dbReference>
<feature type="region of interest" description="Disordered" evidence="1">
    <location>
        <begin position="253"/>
        <end position="288"/>
    </location>
</feature>
<keyword evidence="2" id="KW-0449">Lipoprotein</keyword>
<dbReference type="EMBL" id="GDJX01027417">
    <property type="protein sequence ID" value="JAT40519.1"/>
    <property type="molecule type" value="Transcribed_RNA"/>
</dbReference>